<feature type="compositionally biased region" description="Basic and acidic residues" evidence="1">
    <location>
        <begin position="76"/>
        <end position="88"/>
    </location>
</feature>
<evidence type="ECO:0000313" key="3">
    <source>
        <dbReference type="Proteomes" id="UP000251889"/>
    </source>
</evidence>
<accession>A0A364Y8V4</accession>
<proteinExistence type="predicted"/>
<dbReference type="AlphaFoldDB" id="A0A364Y8V4"/>
<feature type="region of interest" description="Disordered" evidence="1">
    <location>
        <begin position="28"/>
        <end position="88"/>
    </location>
</feature>
<protein>
    <submittedName>
        <fullName evidence="2">Uncharacterized protein</fullName>
    </submittedName>
</protein>
<reference evidence="2 3" key="1">
    <citation type="submission" date="2018-06" db="EMBL/GenBank/DDBJ databases">
        <title>Chryseolinea flavus sp. nov., a member of the phylum Bacteroidetes isolated from soil.</title>
        <authorList>
            <person name="Li Y."/>
            <person name="Wang J."/>
        </authorList>
    </citation>
    <scope>NUCLEOTIDE SEQUENCE [LARGE SCALE GENOMIC DNA]</scope>
    <source>
        <strain evidence="2 3">SDU1-6</strain>
    </source>
</reference>
<evidence type="ECO:0000313" key="2">
    <source>
        <dbReference type="EMBL" id="RAW02915.1"/>
    </source>
</evidence>
<feature type="compositionally biased region" description="Basic and acidic residues" evidence="1">
    <location>
        <begin position="28"/>
        <end position="43"/>
    </location>
</feature>
<keyword evidence="3" id="KW-1185">Reference proteome</keyword>
<name>A0A364Y8V4_9BACT</name>
<evidence type="ECO:0000256" key="1">
    <source>
        <dbReference type="SAM" id="MobiDB-lite"/>
    </source>
</evidence>
<sequence length="88" mass="10026">MPLCISQASEEIREAFWHVILASPLKDNMKKEKNKQPSLDKKTTALNKMPDPDINPGEGKKISDTLRQYPKKIGKHGIDDERTLNPEE</sequence>
<organism evidence="2 3">
    <name type="scientific">Pseudochryseolinea flava</name>
    <dbReference type="NCBI Taxonomy" id="2059302"/>
    <lineage>
        <taxon>Bacteria</taxon>
        <taxon>Pseudomonadati</taxon>
        <taxon>Bacteroidota</taxon>
        <taxon>Cytophagia</taxon>
        <taxon>Cytophagales</taxon>
        <taxon>Fulvivirgaceae</taxon>
        <taxon>Pseudochryseolinea</taxon>
    </lineage>
</organism>
<gene>
    <name evidence="2" type="ORF">DQQ10_02065</name>
</gene>
<comment type="caution">
    <text evidence="2">The sequence shown here is derived from an EMBL/GenBank/DDBJ whole genome shotgun (WGS) entry which is preliminary data.</text>
</comment>
<dbReference type="Proteomes" id="UP000251889">
    <property type="component" value="Unassembled WGS sequence"/>
</dbReference>
<dbReference type="EMBL" id="QMFY01000001">
    <property type="protein sequence ID" value="RAW02915.1"/>
    <property type="molecule type" value="Genomic_DNA"/>
</dbReference>